<feature type="region of interest" description="Disordered" evidence="6">
    <location>
        <begin position="75"/>
        <end position="100"/>
    </location>
</feature>
<dbReference type="Gene3D" id="2.60.40.1180">
    <property type="entry name" value="Golgi alpha-mannosidase II"/>
    <property type="match status" value="1"/>
</dbReference>
<dbReference type="GO" id="GO:0004560">
    <property type="term" value="F:alpha-L-fucosidase activity"/>
    <property type="evidence" value="ECO:0007669"/>
    <property type="project" value="UniProtKB-EC"/>
</dbReference>
<dbReference type="PATRIC" id="fig|1263870.3.peg.2550"/>
<dbReference type="PANTHER" id="PTHR10030">
    <property type="entry name" value="ALPHA-L-FUCOSIDASE"/>
    <property type="match status" value="1"/>
</dbReference>
<keyword evidence="10" id="KW-1185">Reference proteome</keyword>
<dbReference type="EC" id="3.2.1.51" evidence="2"/>
<dbReference type="SUPFAM" id="SSF51445">
    <property type="entry name" value="(Trans)glycosidases"/>
    <property type="match status" value="1"/>
</dbReference>
<dbReference type="InterPro" id="IPR057739">
    <property type="entry name" value="Glyco_hydro_29_N"/>
</dbReference>
<evidence type="ECO:0000256" key="5">
    <source>
        <dbReference type="ARBA" id="ARBA00023295"/>
    </source>
</evidence>
<keyword evidence="3" id="KW-0732">Signal</keyword>
<evidence type="ECO:0000259" key="8">
    <source>
        <dbReference type="Pfam" id="PF16757"/>
    </source>
</evidence>
<comment type="caution">
    <text evidence="9">The sequence shown here is derived from an EMBL/GenBank/DDBJ whole genome shotgun (WGS) entry which is preliminary data.</text>
</comment>
<evidence type="ECO:0000313" key="9">
    <source>
        <dbReference type="EMBL" id="EMI56149.1"/>
    </source>
</evidence>
<name>M5U4F1_9BACT</name>
<dbReference type="Proteomes" id="UP000011885">
    <property type="component" value="Unassembled WGS sequence"/>
</dbReference>
<dbReference type="EMBL" id="ANOH01000168">
    <property type="protein sequence ID" value="EMI56149.1"/>
    <property type="molecule type" value="Genomic_DNA"/>
</dbReference>
<gene>
    <name evidence="9" type="ORF">RSSM_02398</name>
</gene>
<evidence type="ECO:0000256" key="2">
    <source>
        <dbReference type="ARBA" id="ARBA00012662"/>
    </source>
</evidence>
<feature type="domain" description="Glycoside hydrolase family 29 N-terminal" evidence="7">
    <location>
        <begin position="37"/>
        <end position="400"/>
    </location>
</feature>
<dbReference type="InterPro" id="IPR000933">
    <property type="entry name" value="Glyco_hydro_29"/>
</dbReference>
<evidence type="ECO:0000256" key="4">
    <source>
        <dbReference type="ARBA" id="ARBA00022801"/>
    </source>
</evidence>
<dbReference type="Pfam" id="PF14885">
    <property type="entry name" value="GHL15"/>
    <property type="match status" value="1"/>
</dbReference>
<dbReference type="Gene3D" id="3.20.20.80">
    <property type="entry name" value="Glycosidases"/>
    <property type="match status" value="1"/>
</dbReference>
<dbReference type="AlphaFoldDB" id="M5U4F1"/>
<dbReference type="GO" id="GO:0006004">
    <property type="term" value="P:fucose metabolic process"/>
    <property type="evidence" value="ECO:0007669"/>
    <property type="project" value="TreeGrafter"/>
</dbReference>
<organism evidence="9 10">
    <name type="scientific">Rhodopirellula sallentina SM41</name>
    <dbReference type="NCBI Taxonomy" id="1263870"/>
    <lineage>
        <taxon>Bacteria</taxon>
        <taxon>Pseudomonadati</taxon>
        <taxon>Planctomycetota</taxon>
        <taxon>Planctomycetia</taxon>
        <taxon>Pirellulales</taxon>
        <taxon>Pirellulaceae</taxon>
        <taxon>Rhodopirellula</taxon>
    </lineage>
</organism>
<dbReference type="InterPro" id="IPR017853">
    <property type="entry name" value="GH"/>
</dbReference>
<dbReference type="SMART" id="SM00812">
    <property type="entry name" value="Alpha_L_fucos"/>
    <property type="match status" value="1"/>
</dbReference>
<proteinExistence type="inferred from homology"/>
<dbReference type="GO" id="GO:0005764">
    <property type="term" value="C:lysosome"/>
    <property type="evidence" value="ECO:0007669"/>
    <property type="project" value="TreeGrafter"/>
</dbReference>
<evidence type="ECO:0000256" key="6">
    <source>
        <dbReference type="SAM" id="MobiDB-lite"/>
    </source>
</evidence>
<dbReference type="InterPro" id="IPR013780">
    <property type="entry name" value="Glyco_hydro_b"/>
</dbReference>
<accession>M5U4F1</accession>
<dbReference type="InterPro" id="IPR029455">
    <property type="entry name" value="GHL15"/>
</dbReference>
<dbReference type="Pfam" id="PF01120">
    <property type="entry name" value="Alpha_L_fucos"/>
    <property type="match status" value="1"/>
</dbReference>
<keyword evidence="4 9" id="KW-0378">Hydrolase</keyword>
<reference evidence="9 10" key="1">
    <citation type="journal article" date="2013" name="Mar. Genomics">
        <title>Expression of sulfatases in Rhodopirellula baltica and the diversity of sulfatases in the genus Rhodopirellula.</title>
        <authorList>
            <person name="Wegner C.E."/>
            <person name="Richter-Heitmann T."/>
            <person name="Klindworth A."/>
            <person name="Klockow C."/>
            <person name="Richter M."/>
            <person name="Achstetter T."/>
            <person name="Glockner F.O."/>
            <person name="Harder J."/>
        </authorList>
    </citation>
    <scope>NUCLEOTIDE SEQUENCE [LARGE SCALE GENOMIC DNA]</scope>
    <source>
        <strain evidence="9 10">SM41</strain>
    </source>
</reference>
<evidence type="ECO:0000259" key="7">
    <source>
        <dbReference type="Pfam" id="PF01120"/>
    </source>
</evidence>
<keyword evidence="5 9" id="KW-0326">Glycosidase</keyword>
<protein>
    <recommendedName>
        <fullName evidence="2">alpha-L-fucosidase</fullName>
        <ecNumber evidence="2">3.2.1.51</ecNumber>
    </recommendedName>
</protein>
<sequence>MNQKSNRVKDETNMNKFFAGTLACLLLNIGTADRCAAQIDPNWESMSQHYQVPEWFQDGKIGVWTHWGVPSGIDENRPNDGSHYGRRMYGPSATESGAQRKMTQDLTDFHKKRYGQPSEFGYEDLVPLFRAERWDPEGLVKFFKDNGARFVMPVACHHDNFDMYDSSHPWNSVDMGPKRDTLKEWKEAAQKHGLKFGVSTHLYWSPRFFHTARPYQKEGTLAWKLFNMDYDPKAYPSQDSWNQHWYDRCWEIIDKYDPDMFNNDAPFPDEKKGKGLGIKLFSSFVNRDLKENGGKQTVVFSCKNGNKPKAAFTYNLERGSAGEIKPEPWMWATDLSGGWFYRKTAVNHMSIPVMVGNAVDAISKNGVVMLNVALRGDGTLPENQAAYLTTFGAFLKTCGEGIYGTRPWKTFGEGPLEMKDGRQGENKHPFSQQDIRYTCKGNTLYAFVLAKPTTDITIKTLAQGGLYEEEIGTIELLGTDEALTWNRTAEGLTIELPKTLPGDPIIGLRIRPAGLAVETTETINGSTTATIGPAHYPEFSWDTIPLYMHMRKSAKFSREEIEYLAGFPVITLEKTTGSKTYGSSEQGSLEAAKAIKKINPKAKVLYYRNVMCNYGTYRVNEGLNQIPGAFLVARNGKTKLHRGVREVYDLSNPALRRWWVDHCVEMTEHDAIDGIFLDGNIKALEQAFLKKEIGVAKKQAVTDGYATMMQDLRNQTPSAKLLIANIIRARLPHSGLDYLQYFDGSYLEGIESQANGLSRLEYLAKGIAATQRAARDGKIICMSMGLGRDATKGLRIDDTRQRLQPGENTQPRLEYCLALFLVCAEKYSYVYPHDGYSVNNNDSSVWLQRFSEYDKPLGPPKGPAVKNGNVYTREFTHASVTLDIENETANLVWK</sequence>
<evidence type="ECO:0000313" key="10">
    <source>
        <dbReference type="Proteomes" id="UP000011885"/>
    </source>
</evidence>
<dbReference type="PANTHER" id="PTHR10030:SF37">
    <property type="entry name" value="ALPHA-L-FUCOSIDASE-RELATED"/>
    <property type="match status" value="1"/>
</dbReference>
<dbReference type="GO" id="GO:0016139">
    <property type="term" value="P:glycoside catabolic process"/>
    <property type="evidence" value="ECO:0007669"/>
    <property type="project" value="TreeGrafter"/>
</dbReference>
<dbReference type="Pfam" id="PF16757">
    <property type="entry name" value="Fucosidase_C"/>
    <property type="match status" value="1"/>
</dbReference>
<feature type="domain" description="Alpha-L-fucosidase C-terminal" evidence="8">
    <location>
        <begin position="431"/>
        <end position="499"/>
    </location>
</feature>
<dbReference type="InterPro" id="IPR031919">
    <property type="entry name" value="Fucosidase_C"/>
</dbReference>
<evidence type="ECO:0000256" key="1">
    <source>
        <dbReference type="ARBA" id="ARBA00007951"/>
    </source>
</evidence>
<comment type="similarity">
    <text evidence="1">Belongs to the glycosyl hydrolase 29 family.</text>
</comment>
<evidence type="ECO:0000256" key="3">
    <source>
        <dbReference type="ARBA" id="ARBA00022729"/>
    </source>
</evidence>